<comment type="caution">
    <text evidence="2">The sequence shown here is derived from an EMBL/GenBank/DDBJ whole genome shotgun (WGS) entry which is preliminary data.</text>
</comment>
<dbReference type="PANTHER" id="PTHR33332">
    <property type="entry name" value="REVERSE TRANSCRIPTASE DOMAIN-CONTAINING PROTEIN"/>
    <property type="match status" value="1"/>
</dbReference>
<dbReference type="EMBL" id="JANEYF010001958">
    <property type="protein sequence ID" value="KAJ8953697.1"/>
    <property type="molecule type" value="Genomic_DNA"/>
</dbReference>
<keyword evidence="3" id="KW-1185">Reference proteome</keyword>
<evidence type="ECO:0000313" key="3">
    <source>
        <dbReference type="Proteomes" id="UP001162156"/>
    </source>
</evidence>
<protein>
    <recommendedName>
        <fullName evidence="1">Reverse transcriptase domain-containing protein</fullName>
    </recommendedName>
</protein>
<sequence length="138" mass="15537">MISNDYEVRLGVPQGSVLGPLIFLPFVNELSSFISEGNITMFADDNSFGISAPNAAELFDKTIAVMREFDDYCNNNNLILNVNKTVCVYFSQRKSLPVNILNFNDIIIPFSQSVKFLDVLIDSKLSWDIQIDEVCKKT</sequence>
<evidence type="ECO:0000313" key="2">
    <source>
        <dbReference type="EMBL" id="KAJ8953697.1"/>
    </source>
</evidence>
<evidence type="ECO:0000259" key="1">
    <source>
        <dbReference type="PROSITE" id="PS50878"/>
    </source>
</evidence>
<gene>
    <name evidence="2" type="ORF">NQ314_007306</name>
</gene>
<reference evidence="2" key="1">
    <citation type="journal article" date="2023" name="Insect Mol. Biol.">
        <title>Genome sequencing provides insights into the evolution of gene families encoding plant cell wall-degrading enzymes in longhorned beetles.</title>
        <authorList>
            <person name="Shin N.R."/>
            <person name="Okamura Y."/>
            <person name="Kirsch R."/>
            <person name="Pauchet Y."/>
        </authorList>
    </citation>
    <scope>NUCLEOTIDE SEQUENCE</scope>
    <source>
        <strain evidence="2">RBIC_L_NR</strain>
    </source>
</reference>
<dbReference type="InterPro" id="IPR000477">
    <property type="entry name" value="RT_dom"/>
</dbReference>
<proteinExistence type="predicted"/>
<accession>A0AAV8YPQ9</accession>
<feature type="domain" description="Reverse transcriptase" evidence="1">
    <location>
        <begin position="1"/>
        <end position="121"/>
    </location>
</feature>
<dbReference type="Pfam" id="PF00078">
    <property type="entry name" value="RVT_1"/>
    <property type="match status" value="1"/>
</dbReference>
<dbReference type="Proteomes" id="UP001162156">
    <property type="component" value="Unassembled WGS sequence"/>
</dbReference>
<organism evidence="2 3">
    <name type="scientific">Rhamnusium bicolor</name>
    <dbReference type="NCBI Taxonomy" id="1586634"/>
    <lineage>
        <taxon>Eukaryota</taxon>
        <taxon>Metazoa</taxon>
        <taxon>Ecdysozoa</taxon>
        <taxon>Arthropoda</taxon>
        <taxon>Hexapoda</taxon>
        <taxon>Insecta</taxon>
        <taxon>Pterygota</taxon>
        <taxon>Neoptera</taxon>
        <taxon>Endopterygota</taxon>
        <taxon>Coleoptera</taxon>
        <taxon>Polyphaga</taxon>
        <taxon>Cucujiformia</taxon>
        <taxon>Chrysomeloidea</taxon>
        <taxon>Cerambycidae</taxon>
        <taxon>Lepturinae</taxon>
        <taxon>Rhagiini</taxon>
        <taxon>Rhamnusium</taxon>
    </lineage>
</organism>
<name>A0AAV8YPQ9_9CUCU</name>
<dbReference type="PROSITE" id="PS50878">
    <property type="entry name" value="RT_POL"/>
    <property type="match status" value="1"/>
</dbReference>
<dbReference type="AlphaFoldDB" id="A0AAV8YPQ9"/>